<keyword evidence="9" id="KW-1185">Reference proteome</keyword>
<sequence length="260" mass="28531">MSFISIDAEASNAHTSVGPDGKVYIDLTFASEPLGLPGQEGYGWPQLEFNEAIGPENRYVICRKLGWGMSSSTWLARDEMNNTYVALKVLNGFHTELFERGRIWELEVLQRLSSPPLTPHCLQLMSHFTFPGKGTAGQHLCLVTNVLGGDVKSLFTKHGIFPLPLAKRIILHLLRGIAHAHSCGVLLVSDPPRRHVPEASHDGLVEVAVSQPLPIPTLQEAIQRTFVVADFGHAQLIDNHTENKISPPPLRPPEIIIGGP</sequence>
<dbReference type="STRING" id="47428.A0A284REN8"/>
<dbReference type="PROSITE" id="PS00107">
    <property type="entry name" value="PROTEIN_KINASE_ATP"/>
    <property type="match status" value="1"/>
</dbReference>
<gene>
    <name evidence="8" type="ORF">ARMOST_10547</name>
</gene>
<keyword evidence="1" id="KW-0723">Serine/threonine-protein kinase</keyword>
<evidence type="ECO:0000313" key="8">
    <source>
        <dbReference type="EMBL" id="SJL07204.1"/>
    </source>
</evidence>
<dbReference type="AlphaFoldDB" id="A0A284REN8"/>
<keyword evidence="4" id="KW-0418">Kinase</keyword>
<dbReference type="PANTHER" id="PTHR45646">
    <property type="entry name" value="SERINE/THREONINE-PROTEIN KINASE DOA-RELATED"/>
    <property type="match status" value="1"/>
</dbReference>
<evidence type="ECO:0000256" key="2">
    <source>
        <dbReference type="ARBA" id="ARBA00022679"/>
    </source>
</evidence>
<dbReference type="GO" id="GO:0005524">
    <property type="term" value="F:ATP binding"/>
    <property type="evidence" value="ECO:0007669"/>
    <property type="project" value="UniProtKB-UniRule"/>
</dbReference>
<dbReference type="EMBL" id="FUEG01000008">
    <property type="protein sequence ID" value="SJL07204.1"/>
    <property type="molecule type" value="Genomic_DNA"/>
</dbReference>
<feature type="domain" description="Protein kinase" evidence="7">
    <location>
        <begin position="59"/>
        <end position="260"/>
    </location>
</feature>
<accession>A0A284REN8</accession>
<dbReference type="GO" id="GO:0004674">
    <property type="term" value="F:protein serine/threonine kinase activity"/>
    <property type="evidence" value="ECO:0007669"/>
    <property type="project" value="UniProtKB-KW"/>
</dbReference>
<dbReference type="InterPro" id="IPR000719">
    <property type="entry name" value="Prot_kinase_dom"/>
</dbReference>
<proteinExistence type="predicted"/>
<dbReference type="InterPro" id="IPR017441">
    <property type="entry name" value="Protein_kinase_ATP_BS"/>
</dbReference>
<evidence type="ECO:0000313" key="9">
    <source>
        <dbReference type="Proteomes" id="UP000219338"/>
    </source>
</evidence>
<evidence type="ECO:0000256" key="5">
    <source>
        <dbReference type="ARBA" id="ARBA00022840"/>
    </source>
</evidence>
<evidence type="ECO:0000256" key="4">
    <source>
        <dbReference type="ARBA" id="ARBA00022777"/>
    </source>
</evidence>
<dbReference type="Gene3D" id="3.30.200.20">
    <property type="entry name" value="Phosphorylase Kinase, domain 1"/>
    <property type="match status" value="1"/>
</dbReference>
<dbReference type="Pfam" id="PF00069">
    <property type="entry name" value="Pkinase"/>
    <property type="match status" value="1"/>
</dbReference>
<protein>
    <recommendedName>
        <fullName evidence="7">Protein kinase domain-containing protein</fullName>
    </recommendedName>
</protein>
<feature type="binding site" evidence="6">
    <location>
        <position position="88"/>
    </location>
    <ligand>
        <name>ATP</name>
        <dbReference type="ChEBI" id="CHEBI:30616"/>
    </ligand>
</feature>
<dbReference type="SMART" id="SM00220">
    <property type="entry name" value="S_TKc"/>
    <property type="match status" value="1"/>
</dbReference>
<dbReference type="OrthoDB" id="5979581at2759"/>
<dbReference type="PROSITE" id="PS50011">
    <property type="entry name" value="PROTEIN_KINASE_DOM"/>
    <property type="match status" value="1"/>
</dbReference>
<dbReference type="InterPro" id="IPR011009">
    <property type="entry name" value="Kinase-like_dom_sf"/>
</dbReference>
<name>A0A284REN8_ARMOS</name>
<keyword evidence="3 6" id="KW-0547">Nucleotide-binding</keyword>
<dbReference type="InterPro" id="IPR051175">
    <property type="entry name" value="CLK_kinases"/>
</dbReference>
<dbReference type="SUPFAM" id="SSF56112">
    <property type="entry name" value="Protein kinase-like (PK-like)"/>
    <property type="match status" value="1"/>
</dbReference>
<evidence type="ECO:0000256" key="1">
    <source>
        <dbReference type="ARBA" id="ARBA00022527"/>
    </source>
</evidence>
<dbReference type="Gene3D" id="1.10.510.10">
    <property type="entry name" value="Transferase(Phosphotransferase) domain 1"/>
    <property type="match status" value="1"/>
</dbReference>
<keyword evidence="5 6" id="KW-0067">ATP-binding</keyword>
<evidence type="ECO:0000256" key="3">
    <source>
        <dbReference type="ARBA" id="ARBA00022741"/>
    </source>
</evidence>
<reference evidence="9" key="1">
    <citation type="journal article" date="2017" name="Nat. Ecol. Evol.">
        <title>Genome expansion and lineage-specific genetic innovations in the forest pathogenic fungi Armillaria.</title>
        <authorList>
            <person name="Sipos G."/>
            <person name="Prasanna A.N."/>
            <person name="Walter M.C."/>
            <person name="O'Connor E."/>
            <person name="Balint B."/>
            <person name="Krizsan K."/>
            <person name="Kiss B."/>
            <person name="Hess J."/>
            <person name="Varga T."/>
            <person name="Slot J."/>
            <person name="Riley R."/>
            <person name="Boka B."/>
            <person name="Rigling D."/>
            <person name="Barry K."/>
            <person name="Lee J."/>
            <person name="Mihaltcheva S."/>
            <person name="LaButti K."/>
            <person name="Lipzen A."/>
            <person name="Waldron R."/>
            <person name="Moloney N.M."/>
            <person name="Sperisen C."/>
            <person name="Kredics L."/>
            <person name="Vagvoelgyi C."/>
            <person name="Patrignani A."/>
            <person name="Fitzpatrick D."/>
            <person name="Nagy I."/>
            <person name="Doyle S."/>
            <person name="Anderson J.B."/>
            <person name="Grigoriev I.V."/>
            <person name="Gueldener U."/>
            <person name="Muensterkoetter M."/>
            <person name="Nagy L.G."/>
        </authorList>
    </citation>
    <scope>NUCLEOTIDE SEQUENCE [LARGE SCALE GENOMIC DNA]</scope>
    <source>
        <strain evidence="9">C18/9</strain>
    </source>
</reference>
<dbReference type="Proteomes" id="UP000219338">
    <property type="component" value="Unassembled WGS sequence"/>
</dbReference>
<organism evidence="8 9">
    <name type="scientific">Armillaria ostoyae</name>
    <name type="common">Armillaria root rot fungus</name>
    <dbReference type="NCBI Taxonomy" id="47428"/>
    <lineage>
        <taxon>Eukaryota</taxon>
        <taxon>Fungi</taxon>
        <taxon>Dikarya</taxon>
        <taxon>Basidiomycota</taxon>
        <taxon>Agaricomycotina</taxon>
        <taxon>Agaricomycetes</taxon>
        <taxon>Agaricomycetidae</taxon>
        <taxon>Agaricales</taxon>
        <taxon>Marasmiineae</taxon>
        <taxon>Physalacriaceae</taxon>
        <taxon>Armillaria</taxon>
    </lineage>
</organism>
<evidence type="ECO:0000256" key="6">
    <source>
        <dbReference type="PROSITE-ProRule" id="PRU10141"/>
    </source>
</evidence>
<keyword evidence="2" id="KW-0808">Transferase</keyword>
<evidence type="ECO:0000259" key="7">
    <source>
        <dbReference type="PROSITE" id="PS50011"/>
    </source>
</evidence>